<gene>
    <name evidence="1" type="ORF">FCL54_05960</name>
</gene>
<sequence length="53" mass="6401">MTDRIKEVMTNNHGKRILCIVGVEHNYFYEEALKETGWELVYPIKRAEEMKRM</sequence>
<reference evidence="1 2" key="1">
    <citation type="submission" date="2019-04" db="EMBL/GenBank/DDBJ databases">
        <title>Bacillus caeni sp. nov., a bacterium isolated from mangrove sediment.</title>
        <authorList>
            <person name="Huang H."/>
            <person name="Mo K."/>
            <person name="Hu Y."/>
        </authorList>
    </citation>
    <scope>NUCLEOTIDE SEQUENCE [LARGE SCALE GENOMIC DNA]</scope>
    <source>
        <strain evidence="1 2">HB172195</strain>
    </source>
</reference>
<protein>
    <submittedName>
        <fullName evidence="1">Glycosyltransferase family 1 protein</fullName>
    </submittedName>
</protein>
<keyword evidence="2" id="KW-1185">Reference proteome</keyword>
<accession>A0A5R9F8Z5</accession>
<evidence type="ECO:0000313" key="1">
    <source>
        <dbReference type="EMBL" id="TLS38088.1"/>
    </source>
</evidence>
<comment type="caution">
    <text evidence="1">The sequence shown here is derived from an EMBL/GenBank/DDBJ whole genome shotgun (WGS) entry which is preliminary data.</text>
</comment>
<dbReference type="EMBL" id="SWLG01000004">
    <property type="protein sequence ID" value="TLS38088.1"/>
    <property type="molecule type" value="Genomic_DNA"/>
</dbReference>
<dbReference type="Proteomes" id="UP000308230">
    <property type="component" value="Unassembled WGS sequence"/>
</dbReference>
<dbReference type="OrthoDB" id="2641400at2"/>
<evidence type="ECO:0000313" key="2">
    <source>
        <dbReference type="Proteomes" id="UP000308230"/>
    </source>
</evidence>
<proteinExistence type="predicted"/>
<organism evidence="1 2">
    <name type="scientific">Exobacillus caeni</name>
    <dbReference type="NCBI Taxonomy" id="2574798"/>
    <lineage>
        <taxon>Bacteria</taxon>
        <taxon>Bacillati</taxon>
        <taxon>Bacillota</taxon>
        <taxon>Bacilli</taxon>
        <taxon>Bacillales</taxon>
        <taxon>Guptibacillaceae</taxon>
        <taxon>Exobacillus</taxon>
    </lineage>
</organism>
<name>A0A5R9F8Z5_9BACL</name>
<dbReference type="GO" id="GO:0016740">
    <property type="term" value="F:transferase activity"/>
    <property type="evidence" value="ECO:0007669"/>
    <property type="project" value="UniProtKB-KW"/>
</dbReference>
<dbReference type="RefSeq" id="WP_138124207.1">
    <property type="nucleotide sequence ID" value="NZ_SWLG01000004.1"/>
</dbReference>
<keyword evidence="1" id="KW-0808">Transferase</keyword>
<dbReference type="AlphaFoldDB" id="A0A5R9F8Z5"/>